<dbReference type="AlphaFoldDB" id="A0A914VZ06"/>
<feature type="compositionally biased region" description="Low complexity" evidence="1">
    <location>
        <begin position="117"/>
        <end position="134"/>
    </location>
</feature>
<proteinExistence type="predicted"/>
<evidence type="ECO:0000313" key="2">
    <source>
        <dbReference type="Proteomes" id="UP000887566"/>
    </source>
</evidence>
<protein>
    <submittedName>
        <fullName evidence="3">Uncharacterized protein</fullName>
    </submittedName>
</protein>
<feature type="compositionally biased region" description="Polar residues" evidence="1">
    <location>
        <begin position="135"/>
        <end position="145"/>
    </location>
</feature>
<dbReference type="Proteomes" id="UP000887566">
    <property type="component" value="Unplaced"/>
</dbReference>
<sequence length="620" mass="68274">MAASSDASDGLQQPPPLLMQHMQQQQQPGGGGQMAAMTTMGSPYYDHQQQFNMGPHSAPPVQKQHMPSFDNPLRKMERMTQEPGLFEPPNKLPRLSSPKEPNAMFMALGPSKCGSKASAAPSQQQSQMLAAPPQNGQQQPTSLDDNLTPEARRSREQKLEKLKAMERFLPSDPTMQQMGVSRPMMMNNGPPPHGMYPCPPQQQMQHMYRPHPQQNVLVAMNPSNAPGSRRSPSMDPNQADHQAAWDRMVHDYEMEKMKGMNAGQDMVQDPPMNDMFMAQRSKPVGMVPPNARTAHQHQQQRFGHPQMYPGGPLDGQFGNPPHQRMMGPPPGGAGYPRPMDPRFMSPHHPGVYYAPHPGGPAPPQMFPGDPADPYGMHPGKPSMMAGHNEMVGVYGGMGGANGPPPPRHYQPGMAQGPQQPHQPHQQQHQQPTVNNTFINAHVSMPQVNIQNIVPGPGQLGTMTVQQMTMHQHQQQQQQSMRPQGPIPMGAPMPPGSHAVMRPAQGGPGGQPPMYDYGPNGGSQDYSNCWPEPLTNLDSKVPSQKVQYYPATKQDPPPEFVGGFQGSMMTAQQIIKTDGQKVCMQQQANYASVSSSQQPPQQMQPHYDFQHQMYGQPAVRR</sequence>
<dbReference type="WBParaSite" id="PSAMB.scaffold27size109617.g584.t1">
    <property type="protein sequence ID" value="PSAMB.scaffold27size109617.g584.t1"/>
    <property type="gene ID" value="PSAMB.scaffold27size109617.g584"/>
</dbReference>
<feature type="region of interest" description="Disordered" evidence="1">
    <location>
        <begin position="1"/>
        <end position="154"/>
    </location>
</feature>
<reference evidence="3" key="1">
    <citation type="submission" date="2022-11" db="UniProtKB">
        <authorList>
            <consortium name="WormBaseParasite"/>
        </authorList>
    </citation>
    <scope>IDENTIFICATION</scope>
</reference>
<evidence type="ECO:0000313" key="3">
    <source>
        <dbReference type="WBParaSite" id="PSAMB.scaffold27size109617.g584.t1"/>
    </source>
</evidence>
<evidence type="ECO:0000256" key="1">
    <source>
        <dbReference type="SAM" id="MobiDB-lite"/>
    </source>
</evidence>
<feature type="compositionally biased region" description="Low complexity" evidence="1">
    <location>
        <begin position="18"/>
        <end position="27"/>
    </location>
</feature>
<feature type="region of interest" description="Disordered" evidence="1">
    <location>
        <begin position="398"/>
        <end position="430"/>
    </location>
</feature>
<keyword evidence="2" id="KW-1185">Reference proteome</keyword>
<name>A0A914VZ06_9BILA</name>
<accession>A0A914VZ06</accession>
<feature type="compositionally biased region" description="Low complexity" evidence="1">
    <location>
        <begin position="417"/>
        <end position="430"/>
    </location>
</feature>
<organism evidence="2 3">
    <name type="scientific">Plectus sambesii</name>
    <dbReference type="NCBI Taxonomy" id="2011161"/>
    <lineage>
        <taxon>Eukaryota</taxon>
        <taxon>Metazoa</taxon>
        <taxon>Ecdysozoa</taxon>
        <taxon>Nematoda</taxon>
        <taxon>Chromadorea</taxon>
        <taxon>Plectida</taxon>
        <taxon>Plectina</taxon>
        <taxon>Plectoidea</taxon>
        <taxon>Plectidae</taxon>
        <taxon>Plectus</taxon>
    </lineage>
</organism>